<name>A0A1U9KLS6_9PROT</name>
<dbReference type="KEGG" id="nch:A0U93_00900"/>
<proteinExistence type="predicted"/>
<dbReference type="EMBL" id="CP014691">
    <property type="protein sequence ID" value="AQS86747.1"/>
    <property type="molecule type" value="Genomic_DNA"/>
</dbReference>
<dbReference type="SMART" id="SM00331">
    <property type="entry name" value="PP2C_SIG"/>
    <property type="match status" value="1"/>
</dbReference>
<dbReference type="CDD" id="cd00143">
    <property type="entry name" value="PP2Cc"/>
    <property type="match status" value="1"/>
</dbReference>
<feature type="domain" description="PPM-type phosphatase" evidence="1">
    <location>
        <begin position="21"/>
        <end position="249"/>
    </location>
</feature>
<dbReference type="Pfam" id="PF13672">
    <property type="entry name" value="PP2C_2"/>
    <property type="match status" value="1"/>
</dbReference>
<dbReference type="SMART" id="SM00332">
    <property type="entry name" value="PP2Cc"/>
    <property type="match status" value="1"/>
</dbReference>
<dbReference type="InterPro" id="IPR015655">
    <property type="entry name" value="PP2C"/>
</dbReference>
<reference evidence="2 3" key="1">
    <citation type="submission" date="2016-03" db="EMBL/GenBank/DDBJ databases">
        <title>Acetic acid bacteria sequencing.</title>
        <authorList>
            <person name="Brandt J."/>
            <person name="Jakob F."/>
            <person name="Vogel R.F."/>
        </authorList>
    </citation>
    <scope>NUCLEOTIDE SEQUENCE [LARGE SCALE GENOMIC DNA]</scope>
    <source>
        <strain evidence="2 3">NBRC 101099</strain>
    </source>
</reference>
<dbReference type="GO" id="GO:0004722">
    <property type="term" value="F:protein serine/threonine phosphatase activity"/>
    <property type="evidence" value="ECO:0007669"/>
    <property type="project" value="InterPro"/>
</dbReference>
<evidence type="ECO:0000259" key="1">
    <source>
        <dbReference type="PROSITE" id="PS51746"/>
    </source>
</evidence>
<dbReference type="InterPro" id="IPR001932">
    <property type="entry name" value="PPM-type_phosphatase-like_dom"/>
</dbReference>
<dbReference type="InterPro" id="IPR036457">
    <property type="entry name" value="PPM-type-like_dom_sf"/>
</dbReference>
<gene>
    <name evidence="2" type="ORF">A0U93_00900</name>
</gene>
<dbReference type="RefSeq" id="WP_255318308.1">
    <property type="nucleotide sequence ID" value="NZ_BJXS01000010.1"/>
</dbReference>
<dbReference type="AlphaFoldDB" id="A0A1U9KLS6"/>
<dbReference type="STRING" id="320497.A0U93_00900"/>
<keyword evidence="3" id="KW-1185">Reference proteome</keyword>
<evidence type="ECO:0000313" key="3">
    <source>
        <dbReference type="Proteomes" id="UP000188604"/>
    </source>
</evidence>
<dbReference type="PROSITE" id="PS51746">
    <property type="entry name" value="PPM_2"/>
    <property type="match status" value="1"/>
</dbReference>
<protein>
    <recommendedName>
        <fullName evidence="1">PPM-type phosphatase domain-containing protein</fullName>
    </recommendedName>
</protein>
<sequence>MRRGGIEADRGLSMTTLSEYSYCATHKGPFRTENQDALICRPDLGIYVVADGAGGHRDGRLAANTVTDAIAALPDGLPPDQRLAMLRGAVGDAHRRLRDLAGNLGNGAVSTIAALLLEGDYFVVLWAGDSRIYLLRNGEMTQLTHDHTLVQQMVDSGSISPAEGRNHPKGNIITRAVGGADPELILDKRIGMVLPHDRFLLCSDGLLKTMDEDEIGYLLGQDGDVADALLSTALRRRARDNVSIVAVVRP</sequence>
<dbReference type="Proteomes" id="UP000188604">
    <property type="component" value="Chromosome"/>
</dbReference>
<dbReference type="Gene3D" id="3.60.40.10">
    <property type="entry name" value="PPM-type phosphatase domain"/>
    <property type="match status" value="1"/>
</dbReference>
<accession>A0A1U9KLS6</accession>
<dbReference type="PANTHER" id="PTHR47992">
    <property type="entry name" value="PROTEIN PHOSPHATASE"/>
    <property type="match status" value="1"/>
</dbReference>
<evidence type="ECO:0000313" key="2">
    <source>
        <dbReference type="EMBL" id="AQS86747.1"/>
    </source>
</evidence>
<dbReference type="SUPFAM" id="SSF81606">
    <property type="entry name" value="PP2C-like"/>
    <property type="match status" value="1"/>
</dbReference>
<organism evidence="2 3">
    <name type="scientific">Neoasaia chiangmaiensis</name>
    <dbReference type="NCBI Taxonomy" id="320497"/>
    <lineage>
        <taxon>Bacteria</taxon>
        <taxon>Pseudomonadati</taxon>
        <taxon>Pseudomonadota</taxon>
        <taxon>Alphaproteobacteria</taxon>
        <taxon>Acetobacterales</taxon>
        <taxon>Acetobacteraceae</taxon>
        <taxon>Neoasaia</taxon>
    </lineage>
</organism>